<dbReference type="RefSeq" id="WP_155217843.1">
    <property type="nucleotide sequence ID" value="NZ_BEXB01000017.1"/>
</dbReference>
<name>A0A4Y3T4L0_9BACL</name>
<reference evidence="2 3" key="1">
    <citation type="submission" date="2017-11" db="EMBL/GenBank/DDBJ databases">
        <title>Draft Genome Sequence of Sporolactobacillus inulinus NBRC 111894 Isolated from Koso, a Japanese Sugar-Vegetable Fermented Beverage.</title>
        <authorList>
            <person name="Chiou T.Y."/>
            <person name="Oshima K."/>
            <person name="Suda W."/>
            <person name="Hattori M."/>
            <person name="Takahashi T."/>
        </authorList>
    </citation>
    <scope>NUCLEOTIDE SEQUENCE [LARGE SCALE GENOMIC DNA]</scope>
    <source>
        <strain evidence="2 3">NBRC111894</strain>
    </source>
</reference>
<comment type="caution">
    <text evidence="2">The sequence shown here is derived from an EMBL/GenBank/DDBJ whole genome shotgun (WGS) entry which is preliminary data.</text>
</comment>
<dbReference type="AlphaFoldDB" id="A0A4Y3T4L0"/>
<evidence type="ECO:0000313" key="2">
    <source>
        <dbReference type="EMBL" id="GAY76796.1"/>
    </source>
</evidence>
<evidence type="ECO:0000313" key="3">
    <source>
        <dbReference type="Proteomes" id="UP000319716"/>
    </source>
</evidence>
<feature type="compositionally biased region" description="Basic residues" evidence="1">
    <location>
        <begin position="39"/>
        <end position="57"/>
    </location>
</feature>
<proteinExistence type="predicted"/>
<accession>A0A4Y3T4L0</accession>
<sequence length="57" mass="6873">MTKSKDEKAQPGTLAWQKQKIREEYVCPILEKENESMRTRRGSKRNLFNKRTVRTEF</sequence>
<dbReference type="EMBL" id="BEXB01000017">
    <property type="protein sequence ID" value="GAY76796.1"/>
    <property type="molecule type" value="Genomic_DNA"/>
</dbReference>
<gene>
    <name evidence="2" type="ORF">NBRC111894_2350</name>
</gene>
<feature type="region of interest" description="Disordered" evidence="1">
    <location>
        <begin position="36"/>
        <end position="57"/>
    </location>
</feature>
<dbReference type="Proteomes" id="UP000319716">
    <property type="component" value="Unassembled WGS sequence"/>
</dbReference>
<evidence type="ECO:0000256" key="1">
    <source>
        <dbReference type="SAM" id="MobiDB-lite"/>
    </source>
</evidence>
<organism evidence="2 3">
    <name type="scientific">Sporolactobacillus inulinus</name>
    <dbReference type="NCBI Taxonomy" id="2078"/>
    <lineage>
        <taxon>Bacteria</taxon>
        <taxon>Bacillati</taxon>
        <taxon>Bacillota</taxon>
        <taxon>Bacilli</taxon>
        <taxon>Bacillales</taxon>
        <taxon>Sporolactobacillaceae</taxon>
        <taxon>Sporolactobacillus</taxon>
    </lineage>
</organism>
<protein>
    <submittedName>
        <fullName evidence="2">Uncharacterized protein</fullName>
    </submittedName>
</protein>